<dbReference type="PANTHER" id="PTHR42711">
    <property type="entry name" value="ABC TRANSPORTER ATP-BINDING PROTEIN"/>
    <property type="match status" value="1"/>
</dbReference>
<sequence length="308" mass="33059">MSTVIHAHQLRKKYGQHLAVDGIDLNVERGSIYGLVGPNGAGKTTILRMLVDVIRPTSGDLTVLGEVPRQSNSALRQRIGYLPGELKLTARVTGKVLLQQLGKVSGPVDETFVATLAERLGLDLSRPVHALSKGNKQKIGLVQAFMHRPELLILDEPTSGLDPLMQREFLALVREAQSEGQTVLLSSHILSEIQHAADEVAVLTGGKIVADNDVSSLRLASISHLRATLAGTLVDDVLACFTPLSDLQDVQVTSAPGDLVRLTASVQGDIDAVIKALAQFQVLALTIEEPDLEESILNLYSSEAANHE</sequence>
<evidence type="ECO:0000256" key="5">
    <source>
        <dbReference type="ARBA" id="ARBA00022840"/>
    </source>
</evidence>
<dbReference type="GO" id="GO:0005524">
    <property type="term" value="F:ATP binding"/>
    <property type="evidence" value="ECO:0007669"/>
    <property type="project" value="UniProtKB-KW"/>
</dbReference>
<evidence type="ECO:0000256" key="4">
    <source>
        <dbReference type="ARBA" id="ARBA00022741"/>
    </source>
</evidence>
<dbReference type="SUPFAM" id="SSF52540">
    <property type="entry name" value="P-loop containing nucleoside triphosphate hydrolases"/>
    <property type="match status" value="1"/>
</dbReference>
<dbReference type="Gene3D" id="3.40.50.300">
    <property type="entry name" value="P-loop containing nucleotide triphosphate hydrolases"/>
    <property type="match status" value="1"/>
</dbReference>
<organism evidence="8 9">
    <name type="scientific">Corynebacterium maris DSM 45190</name>
    <dbReference type="NCBI Taxonomy" id="1224163"/>
    <lineage>
        <taxon>Bacteria</taxon>
        <taxon>Bacillati</taxon>
        <taxon>Actinomycetota</taxon>
        <taxon>Actinomycetes</taxon>
        <taxon>Mycobacteriales</taxon>
        <taxon>Corynebacteriaceae</taxon>
        <taxon>Corynebacterium</taxon>
    </lineage>
</organism>
<dbReference type="KEGG" id="cmd:B841_04460"/>
<dbReference type="HOGENOM" id="CLU_000604_1_2_11"/>
<dbReference type="Proteomes" id="UP000015388">
    <property type="component" value="Chromosome"/>
</dbReference>
<dbReference type="PROSITE" id="PS00211">
    <property type="entry name" value="ABC_TRANSPORTER_1"/>
    <property type="match status" value="1"/>
</dbReference>
<dbReference type="InterPro" id="IPR003593">
    <property type="entry name" value="AAA+_ATPase"/>
</dbReference>
<dbReference type="PANTHER" id="PTHR42711:SF5">
    <property type="entry name" value="ABC TRANSPORTER ATP-BINDING PROTEIN NATA"/>
    <property type="match status" value="1"/>
</dbReference>
<dbReference type="Pfam" id="PF00005">
    <property type="entry name" value="ABC_tran"/>
    <property type="match status" value="1"/>
</dbReference>
<evidence type="ECO:0000313" key="8">
    <source>
        <dbReference type="EMBL" id="AGS34371.1"/>
    </source>
</evidence>
<dbReference type="EMBL" id="CP003924">
    <property type="protein sequence ID" value="AGS34371.1"/>
    <property type="molecule type" value="Genomic_DNA"/>
</dbReference>
<dbReference type="SMART" id="SM00382">
    <property type="entry name" value="AAA"/>
    <property type="match status" value="1"/>
</dbReference>
<keyword evidence="3" id="KW-0813">Transport</keyword>
<comment type="subcellular location">
    <subcellularLocation>
        <location evidence="1">Cell membrane</location>
        <topology evidence="1">Peripheral membrane protein</topology>
    </subcellularLocation>
</comment>
<dbReference type="GO" id="GO:0016887">
    <property type="term" value="F:ATP hydrolysis activity"/>
    <property type="evidence" value="ECO:0007669"/>
    <property type="project" value="InterPro"/>
</dbReference>
<evidence type="ECO:0000256" key="2">
    <source>
        <dbReference type="ARBA" id="ARBA00005417"/>
    </source>
</evidence>
<comment type="similarity">
    <text evidence="2">Belongs to the ABC transporter superfamily.</text>
</comment>
<accession>S5THG8</accession>
<feature type="domain" description="ABC transporter" evidence="7">
    <location>
        <begin position="5"/>
        <end position="230"/>
    </location>
</feature>
<dbReference type="OrthoDB" id="9804819at2"/>
<dbReference type="GO" id="GO:0046677">
    <property type="term" value="P:response to antibiotic"/>
    <property type="evidence" value="ECO:0007669"/>
    <property type="project" value="UniProtKB-KW"/>
</dbReference>
<name>S5THG8_9CORY</name>
<dbReference type="STRING" id="1224163.B841_04460"/>
<dbReference type="InterPro" id="IPR027417">
    <property type="entry name" value="P-loop_NTPase"/>
</dbReference>
<protein>
    <submittedName>
        <fullName evidence="8">ABC-type multidrug transporter, ATPase component</fullName>
    </submittedName>
</protein>
<evidence type="ECO:0000256" key="6">
    <source>
        <dbReference type="ARBA" id="ARBA00023251"/>
    </source>
</evidence>
<dbReference type="InterPro" id="IPR003439">
    <property type="entry name" value="ABC_transporter-like_ATP-bd"/>
</dbReference>
<evidence type="ECO:0000259" key="7">
    <source>
        <dbReference type="PROSITE" id="PS50893"/>
    </source>
</evidence>
<keyword evidence="5" id="KW-0067">ATP-binding</keyword>
<dbReference type="AlphaFoldDB" id="S5THG8"/>
<keyword evidence="9" id="KW-1185">Reference proteome</keyword>
<dbReference type="eggNOG" id="COG1131">
    <property type="taxonomic scope" value="Bacteria"/>
</dbReference>
<dbReference type="InterPro" id="IPR017871">
    <property type="entry name" value="ABC_transporter-like_CS"/>
</dbReference>
<keyword evidence="6" id="KW-0046">Antibiotic resistance</keyword>
<dbReference type="PROSITE" id="PS50893">
    <property type="entry name" value="ABC_TRANSPORTER_2"/>
    <property type="match status" value="1"/>
</dbReference>
<keyword evidence="4" id="KW-0547">Nucleotide-binding</keyword>
<dbReference type="CDD" id="cd03230">
    <property type="entry name" value="ABC_DR_subfamily_A"/>
    <property type="match status" value="1"/>
</dbReference>
<evidence type="ECO:0000313" key="9">
    <source>
        <dbReference type="Proteomes" id="UP000015388"/>
    </source>
</evidence>
<reference evidence="8 9" key="1">
    <citation type="submission" date="2012-11" db="EMBL/GenBank/DDBJ databases">
        <title>The complete genome sequence of Corynebacterium maris Coryn-1 (=DSM 45190).</title>
        <authorList>
            <person name="Schaffert L."/>
            <person name="Albersmeier A."/>
            <person name="Kalinowski J."/>
            <person name="Ruckert C."/>
        </authorList>
    </citation>
    <scope>NUCLEOTIDE SEQUENCE [LARGE SCALE GENOMIC DNA]</scope>
    <source>
        <strain evidence="9">Coryn-1</strain>
    </source>
</reference>
<dbReference type="GO" id="GO:0005886">
    <property type="term" value="C:plasma membrane"/>
    <property type="evidence" value="ECO:0007669"/>
    <property type="project" value="UniProtKB-SubCell"/>
</dbReference>
<dbReference type="RefSeq" id="WP_020934304.1">
    <property type="nucleotide sequence ID" value="NC_021915.1"/>
</dbReference>
<evidence type="ECO:0000256" key="3">
    <source>
        <dbReference type="ARBA" id="ARBA00022448"/>
    </source>
</evidence>
<dbReference type="PATRIC" id="fig|1224163.3.peg.891"/>
<proteinExistence type="inferred from homology"/>
<dbReference type="InterPro" id="IPR050763">
    <property type="entry name" value="ABC_transporter_ATP-binding"/>
</dbReference>
<evidence type="ECO:0000256" key="1">
    <source>
        <dbReference type="ARBA" id="ARBA00004202"/>
    </source>
</evidence>
<gene>
    <name evidence="8" type="ORF">B841_04460</name>
</gene>